<reference evidence="1 2" key="1">
    <citation type="submission" date="2013-04" db="EMBL/GenBank/DDBJ databases">
        <title>The genome sequencing project of 58 acetic acid bacteria.</title>
        <authorList>
            <person name="Okamoto-Kainuma A."/>
            <person name="Ishikawa M."/>
            <person name="Umino S."/>
            <person name="Koizumi Y."/>
            <person name="Shiwa Y."/>
            <person name="Yoshikawa H."/>
            <person name="Matsutani M."/>
            <person name="Matsushita K."/>
        </authorList>
    </citation>
    <scope>NUCLEOTIDE SEQUENCE [LARGE SCALE GENOMIC DNA]</scope>
    <source>
        <strain evidence="1 2">NBRC 106555</strain>
    </source>
</reference>
<name>A0ABQ0QMQ9_9PROT</name>
<accession>A0ABQ0QMQ9</accession>
<dbReference type="EMBL" id="BAQC01000003">
    <property type="protein sequence ID" value="GBR50605.1"/>
    <property type="molecule type" value="Genomic_DNA"/>
</dbReference>
<evidence type="ECO:0000313" key="2">
    <source>
        <dbReference type="Proteomes" id="UP001062632"/>
    </source>
</evidence>
<protein>
    <submittedName>
        <fullName evidence="1">Uncharacterized protein</fullName>
    </submittedName>
</protein>
<proteinExistence type="predicted"/>
<evidence type="ECO:0000313" key="1">
    <source>
        <dbReference type="EMBL" id="GBR50605.1"/>
    </source>
</evidence>
<comment type="caution">
    <text evidence="1">The sequence shown here is derived from an EMBL/GenBank/DDBJ whole genome shotgun (WGS) entry which is preliminary data.</text>
</comment>
<gene>
    <name evidence="1" type="ORF">AA106555_0272</name>
</gene>
<dbReference type="Proteomes" id="UP001062632">
    <property type="component" value="Unassembled WGS sequence"/>
</dbReference>
<organism evidence="1 2">
    <name type="scientific">Neokomagataea thailandica NBRC 106555</name>
    <dbReference type="NCBI Taxonomy" id="1223520"/>
    <lineage>
        <taxon>Bacteria</taxon>
        <taxon>Pseudomonadati</taxon>
        <taxon>Pseudomonadota</taxon>
        <taxon>Alphaproteobacteria</taxon>
        <taxon>Acetobacterales</taxon>
        <taxon>Acetobacteraceae</taxon>
        <taxon>Neokomagataea</taxon>
    </lineage>
</organism>
<sequence length="70" mass="7603">MRGKAGPCEADKHSTLFYPIQNMFARGIAAKGAVRRNKNGNLCAAQSCAGDVMVFRDCIEGLIQEKIRAC</sequence>
<keyword evidence="2" id="KW-1185">Reference proteome</keyword>